<protein>
    <submittedName>
        <fullName evidence="1">VIR protein</fullName>
    </submittedName>
</protein>
<dbReference type="InterPro" id="IPR008780">
    <property type="entry name" value="Plasmodium_Vir"/>
</dbReference>
<dbReference type="Proteomes" id="UP000305196">
    <property type="component" value="Unassembled WGS sequence"/>
</dbReference>
<dbReference type="VEuPathDB" id="PlasmoDB:PVP01_0005250"/>
<evidence type="ECO:0000313" key="1">
    <source>
        <dbReference type="EMBL" id="SCA60101.1"/>
    </source>
</evidence>
<proteinExistence type="predicted"/>
<sequence length="350" mass="40783">MPGIKETEWDESDVREFLIEEKIGTGIFYEELDTSPTSNHYDEYCGSRNNPIGDSKDVRIICATLLNYLESKYSASDHTGDTYDVCKLLNYWVYKRLNTVLYSKVSRYIDRVHGYIVLKWNSFNEDKLEKLHKPICKPIDNIVAYDNWEKIKELYEYYVDYSIINKNLEFYPQLCEKFYKYVKSKKPLYTYFKERCTRKDINMCPEFFDQYEKYDPEKVLPHPYCKDVIMQESAASSPSVSQLGKVLLGNEPNSEEADDRKMTFDPPNLSVNPHTVTKFGNVFLGVVATTMTSGALYRFTPLGGMIRNGLGWNTNNMRNFNGGDIRLYDYASDSFNPYPGEEHYIGYHPA</sequence>
<dbReference type="Pfam" id="PF05795">
    <property type="entry name" value="Plasmodium_Vir"/>
    <property type="match status" value="2"/>
</dbReference>
<reference evidence="1 2" key="1">
    <citation type="submission" date="2016-07" db="EMBL/GenBank/DDBJ databases">
        <authorList>
            <consortium name="Pathogen Informatics"/>
        </authorList>
    </citation>
    <scope>NUCLEOTIDE SEQUENCE [LARGE SCALE GENOMIC DNA]</scope>
</reference>
<dbReference type="VEuPathDB" id="PlasmoDB:PVW1_140081600"/>
<evidence type="ECO:0000313" key="2">
    <source>
        <dbReference type="Proteomes" id="UP000305196"/>
    </source>
</evidence>
<dbReference type="VEuPathDB" id="PlasmoDB:PVPAM_020005200"/>
<name>A0A1G4E211_PLAVI</name>
<organism evidence="1 2">
    <name type="scientific">Plasmodium vivax</name>
    <name type="common">malaria parasite P. vivax</name>
    <dbReference type="NCBI Taxonomy" id="5855"/>
    <lineage>
        <taxon>Eukaryota</taxon>
        <taxon>Sar</taxon>
        <taxon>Alveolata</taxon>
        <taxon>Apicomplexa</taxon>
        <taxon>Aconoidasida</taxon>
        <taxon>Haemosporida</taxon>
        <taxon>Plasmodiidae</taxon>
        <taxon>Plasmodium</taxon>
        <taxon>Plasmodium (Plasmodium)</taxon>
    </lineage>
</organism>
<dbReference type="VEuPathDB" id="PlasmoDB:PVX_175270"/>
<accession>A0A1G4E211</accession>
<dbReference type="EMBL" id="FLYI01000103">
    <property type="protein sequence ID" value="SCA60101.1"/>
    <property type="molecule type" value="Genomic_DNA"/>
</dbReference>
<dbReference type="AlphaFoldDB" id="A0A1G4E211"/>
<gene>
    <name evidence="1" type="ORF">PVC01_000047600</name>
</gene>